<evidence type="ECO:0000313" key="2">
    <source>
        <dbReference type="EMBL" id="QDL12651.1"/>
    </source>
</evidence>
<name>A0A856MSJ3_9CYAN</name>
<accession>A0A856MSJ3</accession>
<proteinExistence type="predicted"/>
<feature type="domain" description="Lipocalin-like" evidence="1">
    <location>
        <begin position="7"/>
        <end position="140"/>
    </location>
</feature>
<dbReference type="Pfam" id="PF13924">
    <property type="entry name" value="Lipocalin_5"/>
    <property type="match status" value="1"/>
</dbReference>
<keyword evidence="3" id="KW-1185">Reference proteome</keyword>
<evidence type="ECO:0000313" key="3">
    <source>
        <dbReference type="Proteomes" id="UP000503129"/>
    </source>
</evidence>
<dbReference type="RefSeq" id="WP_169264170.1">
    <property type="nucleotide sequence ID" value="NZ_CAWOXK010000002.1"/>
</dbReference>
<reference evidence="2 3" key="1">
    <citation type="submission" date="2018-06" db="EMBL/GenBank/DDBJ databases">
        <title>Comparative genomics of Brasilonema spp. strains.</title>
        <authorList>
            <person name="Alvarenga D.O."/>
            <person name="Fiore M.F."/>
            <person name="Varani A.M."/>
        </authorList>
    </citation>
    <scope>NUCLEOTIDE SEQUENCE [LARGE SCALE GENOMIC DNA]</scope>
    <source>
        <strain evidence="2 3">CENA114</strain>
        <plasmid evidence="3">pboct1</plasmid>
    </source>
</reference>
<geneLocation type="plasmid" evidence="3">
    <name>pboct1</name>
</geneLocation>
<protein>
    <recommendedName>
        <fullName evidence="1">Lipocalin-like domain-containing protein</fullName>
    </recommendedName>
</protein>
<dbReference type="EMBL" id="CP030119">
    <property type="protein sequence ID" value="QDL12651.1"/>
    <property type="molecule type" value="Genomic_DNA"/>
</dbReference>
<organism evidence="2 3">
    <name type="scientific">Brasilonema sennae CENA114</name>
    <dbReference type="NCBI Taxonomy" id="415709"/>
    <lineage>
        <taxon>Bacteria</taxon>
        <taxon>Bacillati</taxon>
        <taxon>Cyanobacteriota</taxon>
        <taxon>Cyanophyceae</taxon>
        <taxon>Nostocales</taxon>
        <taxon>Scytonemataceae</taxon>
        <taxon>Brasilonema</taxon>
        <taxon>Bromeliae group (in: Brasilonema)</taxon>
    </lineage>
</organism>
<sequence>MLNNQLIGTWRLVSCEYRDTDEQVSYPYGKDAIGYLIYTSDGYMSATLMRANRFKFTSQDIAAVSIEEQATAVQTYLAYCGKYEIQANKVIHHIEASLYPNLVGVDQERFFKFKGNRLLFSTPSFPMNGKQQVAHIVWERLSNGQC</sequence>
<dbReference type="Gene3D" id="2.40.128.490">
    <property type="entry name" value="Uncharacterised protein PF14869, DUF4488"/>
    <property type="match status" value="1"/>
</dbReference>
<gene>
    <name evidence="2" type="ORF">DP114_33405</name>
</gene>
<evidence type="ECO:0000259" key="1">
    <source>
        <dbReference type="Pfam" id="PF13924"/>
    </source>
</evidence>
<dbReference type="KEGG" id="bsen:DP114_33405"/>
<keyword evidence="2" id="KW-0614">Plasmid</keyword>
<dbReference type="AlphaFoldDB" id="A0A856MSJ3"/>
<dbReference type="Proteomes" id="UP000503129">
    <property type="component" value="Plasmid pBOCT1"/>
</dbReference>
<dbReference type="InterPro" id="IPR024311">
    <property type="entry name" value="Lipocalin-like"/>
</dbReference>